<keyword evidence="2" id="KW-1185">Reference proteome</keyword>
<organism evidence="1 2">
    <name type="scientific">Colletotrichum truncatum</name>
    <name type="common">Anthracnose fungus</name>
    <name type="synonym">Colletotrichum capsici</name>
    <dbReference type="NCBI Taxonomy" id="5467"/>
    <lineage>
        <taxon>Eukaryota</taxon>
        <taxon>Fungi</taxon>
        <taxon>Dikarya</taxon>
        <taxon>Ascomycota</taxon>
        <taxon>Pezizomycotina</taxon>
        <taxon>Sordariomycetes</taxon>
        <taxon>Hypocreomycetidae</taxon>
        <taxon>Glomerellales</taxon>
        <taxon>Glomerellaceae</taxon>
        <taxon>Colletotrichum</taxon>
        <taxon>Colletotrichum truncatum species complex</taxon>
    </lineage>
</organism>
<sequence length="471" mass="53105">MEKLLLKGLRSPLSHVPGPWHTRFCRWSIKKSRLTGTRMNHIYELHRKYGKIVRVAPNEISCVDLDSFLQVYKVGGGFEKAQWVGDFADKLPALSLSFITNKDEAKERRKLLQKSFTLASLRQNWESEIRQNIEHAVSKIRDDALTGSANTHKWWTLMAADIISQLSFGKSFGMLDLGKSTLYMRAIETALLGAVFKSELPLLHFIFRLIPKSSFQTLGRCLDQVDDAGKNGVEQLAQQHDKTRSLFKEMIVDCEKEDRPWLSDDTVRIEAAGMMVAGSDTTAAVLTYLIWSVLRQKDLQKRLEEEIAKLGDDFDDKKLEGCPLLNAVIEETLRLYPAVPSSLPRKVPPGGVNLSSYFIPSGTVVYSPAYTLHRDPDIFPDPHRFNADRYLNPNMVGLKQRQAMAALGAGARVCLGQHLAMMELRLATAIFFQRCRGATISRSMPLDSMDMVDYVLLSPKRKRCDVTLVGA</sequence>
<dbReference type="Proteomes" id="UP000805649">
    <property type="component" value="Unassembled WGS sequence"/>
</dbReference>
<evidence type="ECO:0000313" key="2">
    <source>
        <dbReference type="Proteomes" id="UP000805649"/>
    </source>
</evidence>
<gene>
    <name evidence="1" type="ORF">CTRU02_202742</name>
</gene>
<accession>A0ACC3ZL75</accession>
<comment type="caution">
    <text evidence="1">The sequence shown here is derived from an EMBL/GenBank/DDBJ whole genome shotgun (WGS) entry which is preliminary data.</text>
</comment>
<reference evidence="1 2" key="1">
    <citation type="journal article" date="2020" name="Phytopathology">
        <title>Genome Sequence Resources of Colletotrichum truncatum, C. plurivorum, C. musicola, and C. sojae: Four Species Pathogenic to Soybean (Glycine max).</title>
        <authorList>
            <person name="Rogerio F."/>
            <person name="Boufleur T.R."/>
            <person name="Ciampi-Guillardi M."/>
            <person name="Sukno S.A."/>
            <person name="Thon M.R."/>
            <person name="Massola Junior N.S."/>
            <person name="Baroncelli R."/>
        </authorList>
    </citation>
    <scope>NUCLEOTIDE SEQUENCE [LARGE SCALE GENOMIC DNA]</scope>
    <source>
        <strain evidence="1 2">CMES1059</strain>
    </source>
</reference>
<evidence type="ECO:0000313" key="1">
    <source>
        <dbReference type="EMBL" id="KAL0944855.1"/>
    </source>
</evidence>
<dbReference type="EMBL" id="VUJX02000001">
    <property type="protein sequence ID" value="KAL0944855.1"/>
    <property type="molecule type" value="Genomic_DNA"/>
</dbReference>
<protein>
    <submittedName>
        <fullName evidence="1">Cytochrome P450 3A17</fullName>
    </submittedName>
</protein>
<name>A0ACC3ZL75_COLTU</name>
<proteinExistence type="predicted"/>